<dbReference type="InterPro" id="IPR022790">
    <property type="entry name" value="GH26_dom"/>
</dbReference>
<evidence type="ECO:0000313" key="9">
    <source>
        <dbReference type="Proteomes" id="UP001212152"/>
    </source>
</evidence>
<dbReference type="GO" id="GO:0006080">
    <property type="term" value="P:substituted mannan metabolic process"/>
    <property type="evidence" value="ECO:0007669"/>
    <property type="project" value="InterPro"/>
</dbReference>
<feature type="domain" description="GH26" evidence="7">
    <location>
        <begin position="17"/>
        <end position="381"/>
    </location>
</feature>
<comment type="caution">
    <text evidence="8">The sequence shown here is derived from an EMBL/GenBank/DDBJ whole genome shotgun (WGS) entry which is preliminary data.</text>
</comment>
<evidence type="ECO:0000259" key="7">
    <source>
        <dbReference type="PROSITE" id="PS51764"/>
    </source>
</evidence>
<dbReference type="PANTHER" id="PTHR40079:SF4">
    <property type="entry name" value="GH26 DOMAIN-CONTAINING PROTEIN-RELATED"/>
    <property type="match status" value="1"/>
</dbReference>
<dbReference type="PANTHER" id="PTHR40079">
    <property type="entry name" value="MANNAN ENDO-1,4-BETA-MANNOSIDASE E-RELATED"/>
    <property type="match status" value="1"/>
</dbReference>
<keyword evidence="9" id="KW-1185">Reference proteome</keyword>
<feature type="active site" description="Proton donor" evidence="4">
    <location>
        <position position="134"/>
    </location>
</feature>
<dbReference type="Gene3D" id="3.20.20.80">
    <property type="entry name" value="Glycosidases"/>
    <property type="match status" value="1"/>
</dbReference>
<name>A0AAD5TPQ3_9FUNG</name>
<evidence type="ECO:0000256" key="6">
    <source>
        <dbReference type="SAM" id="SignalP"/>
    </source>
</evidence>
<dbReference type="InterPro" id="IPR017853">
    <property type="entry name" value="GH"/>
</dbReference>
<feature type="chain" id="PRO_5042012500" description="GH26 domain-containing protein" evidence="6">
    <location>
        <begin position="22"/>
        <end position="454"/>
    </location>
</feature>
<organism evidence="8 9">
    <name type="scientific">Geranomyces variabilis</name>
    <dbReference type="NCBI Taxonomy" id="109894"/>
    <lineage>
        <taxon>Eukaryota</taxon>
        <taxon>Fungi</taxon>
        <taxon>Fungi incertae sedis</taxon>
        <taxon>Chytridiomycota</taxon>
        <taxon>Chytridiomycota incertae sedis</taxon>
        <taxon>Chytridiomycetes</taxon>
        <taxon>Spizellomycetales</taxon>
        <taxon>Powellomycetaceae</taxon>
        <taxon>Geranomyces</taxon>
    </lineage>
</organism>
<evidence type="ECO:0000313" key="8">
    <source>
        <dbReference type="EMBL" id="KAJ3180963.1"/>
    </source>
</evidence>
<accession>A0AAD5TPQ3</accession>
<keyword evidence="3 4" id="KW-0326">Glycosidase</keyword>
<evidence type="ECO:0000256" key="2">
    <source>
        <dbReference type="ARBA" id="ARBA00022801"/>
    </source>
</evidence>
<dbReference type="EMBL" id="JADGJQ010000014">
    <property type="protein sequence ID" value="KAJ3180963.1"/>
    <property type="molecule type" value="Genomic_DNA"/>
</dbReference>
<sequence length="454" mass="47625">MFAGNKVSLASLALLASSAWAQGPLLSPLEPTRGIMLGAWLDTAPGRDTPAAFNSRFGHNAAMVHLAQNLPLVPSALAPVQLLDQTNTNAILYLSIYPTVLPDALTDDQINALVQQLTTYTRNGRGVLLRLAPEMNGTWQPYGQRPLAFIAMWRKIVAAVRAADPSTVKGVSFIWAPNVFGGYPYSGAMTAAVSPTEFAALDTNHDGVLNELDDGYAPFYPGSDVVDWVGLSTYWFGTSYPYVANNLPTAGYMSSIIHGIGAGGNGPDFYSIYSQTNKKPFFITESGAAFHEFQIATPTSTVSSAPVAPGPGALAIKQAWWRQYLTNSTFLDAHPQLKAVCLFEWTKPEEQTMRNFHVTNDTDVLAAFKADFEAPAVLSRYFFAGPAAITTDPSAPPADPAAGVPATAGTGSGTGGAAAPGAGGKTGSGALTIAASWFTTVAAAAAAGAYASLF</sequence>
<feature type="compositionally biased region" description="Gly residues" evidence="5">
    <location>
        <begin position="410"/>
        <end position="421"/>
    </location>
</feature>
<dbReference type="PROSITE" id="PS51764">
    <property type="entry name" value="GH26"/>
    <property type="match status" value="1"/>
</dbReference>
<dbReference type="InterPro" id="IPR000805">
    <property type="entry name" value="Glyco_hydro_26"/>
</dbReference>
<dbReference type="Proteomes" id="UP001212152">
    <property type="component" value="Unassembled WGS sequence"/>
</dbReference>
<evidence type="ECO:0000256" key="5">
    <source>
        <dbReference type="SAM" id="MobiDB-lite"/>
    </source>
</evidence>
<dbReference type="SUPFAM" id="SSF51445">
    <property type="entry name" value="(Trans)glycosidases"/>
    <property type="match status" value="1"/>
</dbReference>
<feature type="active site" description="Nucleophile" evidence="4">
    <location>
        <position position="285"/>
    </location>
</feature>
<feature type="compositionally biased region" description="Low complexity" evidence="5">
    <location>
        <begin position="400"/>
        <end position="409"/>
    </location>
</feature>
<protein>
    <recommendedName>
        <fullName evidence="7">GH26 domain-containing protein</fullName>
    </recommendedName>
</protein>
<gene>
    <name evidence="8" type="ORF">HDU87_001611</name>
</gene>
<feature type="signal peptide" evidence="6">
    <location>
        <begin position="1"/>
        <end position="21"/>
    </location>
</feature>
<reference evidence="8" key="1">
    <citation type="submission" date="2020-05" db="EMBL/GenBank/DDBJ databases">
        <title>Phylogenomic resolution of chytrid fungi.</title>
        <authorList>
            <person name="Stajich J.E."/>
            <person name="Amses K."/>
            <person name="Simmons R."/>
            <person name="Seto K."/>
            <person name="Myers J."/>
            <person name="Bonds A."/>
            <person name="Quandt C.A."/>
            <person name="Barry K."/>
            <person name="Liu P."/>
            <person name="Grigoriev I."/>
            <person name="Longcore J.E."/>
            <person name="James T.Y."/>
        </authorList>
    </citation>
    <scope>NUCLEOTIDE SEQUENCE</scope>
    <source>
        <strain evidence="8">JEL0379</strain>
    </source>
</reference>
<evidence type="ECO:0000256" key="3">
    <source>
        <dbReference type="ARBA" id="ARBA00023295"/>
    </source>
</evidence>
<evidence type="ECO:0000256" key="1">
    <source>
        <dbReference type="ARBA" id="ARBA00007754"/>
    </source>
</evidence>
<dbReference type="AlphaFoldDB" id="A0AAD5TPQ3"/>
<feature type="region of interest" description="Disordered" evidence="5">
    <location>
        <begin position="393"/>
        <end position="421"/>
    </location>
</feature>
<comment type="similarity">
    <text evidence="1 4">Belongs to the glycosyl hydrolase 26 family.</text>
</comment>
<keyword evidence="6" id="KW-0732">Signal</keyword>
<proteinExistence type="inferred from homology"/>
<evidence type="ECO:0000256" key="4">
    <source>
        <dbReference type="PROSITE-ProRule" id="PRU01100"/>
    </source>
</evidence>
<keyword evidence="2 4" id="KW-0378">Hydrolase</keyword>
<dbReference type="GO" id="GO:0016985">
    <property type="term" value="F:mannan endo-1,4-beta-mannosidase activity"/>
    <property type="evidence" value="ECO:0007669"/>
    <property type="project" value="InterPro"/>
</dbReference>